<dbReference type="Pfam" id="PF01314">
    <property type="entry name" value="AFOR_C"/>
    <property type="match status" value="1"/>
</dbReference>
<dbReference type="InterPro" id="IPR036021">
    <property type="entry name" value="Tungsten_al_ferr_oxy-like_C"/>
</dbReference>
<sequence length="614" mass="66382">MIYAYNGRIMQIDLTMQSCREILIDPADVRTHLLGSGYAAAYFLKNLNYGADPLSPAAPLFILAGLVTGTPFLTACKMSVCGRSPLTGIWNESTVGGHFAHMLKCSGYDGIILTGRSKSPIYLLIDEGKVDFRDASHLWGRDTFYSDSQIRSETNDLAKVMCIGPAGEKQVKIASIICEGKNARTAGRGGMGAVFGSKNLKAVAVFGSKKMQVADYGALIEELKKTTLSVKEKSSQFHEFGTAGGLKNSELLGNLPVKNWAEGNFSEYAGDVSGQNLVRLTSAKHYYCYSCPIGCAKIMDFSHPAYGAIQSHMPEYEGAAGFSSLILNRDPYLVCAACEYCDRAGIDTISASSAVAFAMECYEHGLVSREDAGGLELKWGSADAVMGLLEQMAARRELGGLLGEGTRAAAAVIGGLAPEFAVHVKGLEVAMHDPRAFYAMAANYMTANRGACHLESLAYTLGYGRRYEGLGLPEQFVNDSASAALACVITQNFFGLFNPLGICKFVARAAFSINEIARWLEITAGLSYTPAELLRAGERIFNEKRVINVKLGISRKDDILPPRLISKKRGSGRAADNLADVGLILSEYYSLRGWDEFGVPTDRKLDELGIDFRP</sequence>
<protein>
    <recommendedName>
        <fullName evidence="9">Aldehyde ferredoxin oxidoreductase N-terminal domain-containing protein</fullName>
    </recommendedName>
</protein>
<reference evidence="10 11" key="1">
    <citation type="journal article" date="2016" name="Nat. Commun.">
        <title>Thousands of microbial genomes shed light on interconnected biogeochemical processes in an aquifer system.</title>
        <authorList>
            <person name="Anantharaman K."/>
            <person name="Brown C.T."/>
            <person name="Hug L.A."/>
            <person name="Sharon I."/>
            <person name="Castelle C.J."/>
            <person name="Probst A.J."/>
            <person name="Thomas B.C."/>
            <person name="Singh A."/>
            <person name="Wilkins M.J."/>
            <person name="Karaoz U."/>
            <person name="Brodie E.L."/>
            <person name="Williams K.H."/>
            <person name="Hubbard S.S."/>
            <person name="Banfield J.F."/>
        </authorList>
    </citation>
    <scope>NUCLEOTIDE SEQUENCE [LARGE SCALE GENOMIC DNA]</scope>
</reference>
<dbReference type="SMART" id="SM00790">
    <property type="entry name" value="AFOR_N"/>
    <property type="match status" value="1"/>
</dbReference>
<evidence type="ECO:0000256" key="6">
    <source>
        <dbReference type="ARBA" id="ARBA00023004"/>
    </source>
</evidence>
<evidence type="ECO:0000256" key="4">
    <source>
        <dbReference type="ARBA" id="ARBA00022723"/>
    </source>
</evidence>
<keyword evidence="5" id="KW-0560">Oxidoreductase</keyword>
<dbReference type="InterPro" id="IPR001203">
    <property type="entry name" value="OxRdtase_Ald_Fedxn_C"/>
</dbReference>
<dbReference type="Proteomes" id="UP000178735">
    <property type="component" value="Unassembled WGS sequence"/>
</dbReference>
<dbReference type="GO" id="GO:0009055">
    <property type="term" value="F:electron transfer activity"/>
    <property type="evidence" value="ECO:0007669"/>
    <property type="project" value="InterPro"/>
</dbReference>
<keyword evidence="4" id="KW-0479">Metal-binding</keyword>
<dbReference type="Gene3D" id="1.10.599.10">
    <property type="entry name" value="Aldehyde Ferredoxin Oxidoreductase Protein, subunit A, domain 3"/>
    <property type="match status" value="1"/>
</dbReference>
<keyword evidence="3" id="KW-0004">4Fe-4S</keyword>
<evidence type="ECO:0000256" key="1">
    <source>
        <dbReference type="ARBA" id="ARBA00001966"/>
    </source>
</evidence>
<dbReference type="InterPro" id="IPR013984">
    <property type="entry name" value="Ald_Fedxn_OxRdtase_dom2"/>
</dbReference>
<evidence type="ECO:0000313" key="11">
    <source>
        <dbReference type="Proteomes" id="UP000178735"/>
    </source>
</evidence>
<dbReference type="InterPro" id="IPR051919">
    <property type="entry name" value="W-dependent_AOR"/>
</dbReference>
<dbReference type="EMBL" id="MGFH01000061">
    <property type="protein sequence ID" value="OGM06476.1"/>
    <property type="molecule type" value="Genomic_DNA"/>
</dbReference>
<dbReference type="SUPFAM" id="SSF48310">
    <property type="entry name" value="Aldehyde ferredoxin oxidoreductase, C-terminal domains"/>
    <property type="match status" value="1"/>
</dbReference>
<dbReference type="STRING" id="1817813.A2008_03905"/>
<dbReference type="AlphaFoldDB" id="A0A1F7WUI7"/>
<gene>
    <name evidence="10" type="ORF">A2008_03905</name>
</gene>
<name>A0A1F7WUI7_9BACT</name>
<evidence type="ECO:0000256" key="2">
    <source>
        <dbReference type="ARBA" id="ARBA00011032"/>
    </source>
</evidence>
<dbReference type="SUPFAM" id="SSF56228">
    <property type="entry name" value="Aldehyde ferredoxin oxidoreductase, N-terminal domain"/>
    <property type="match status" value="1"/>
</dbReference>
<dbReference type="PANTHER" id="PTHR30038">
    <property type="entry name" value="ALDEHYDE FERREDOXIN OXIDOREDUCTASE"/>
    <property type="match status" value="1"/>
</dbReference>
<dbReference type="GO" id="GO:0046872">
    <property type="term" value="F:metal ion binding"/>
    <property type="evidence" value="ECO:0007669"/>
    <property type="project" value="UniProtKB-KW"/>
</dbReference>
<dbReference type="InterPro" id="IPR036503">
    <property type="entry name" value="Ald_Fedxn_OxRdtase_N_sf"/>
</dbReference>
<keyword evidence="6" id="KW-0408">Iron</keyword>
<dbReference type="GO" id="GO:0051539">
    <property type="term" value="F:4 iron, 4 sulfur cluster binding"/>
    <property type="evidence" value="ECO:0007669"/>
    <property type="project" value="UniProtKB-KW"/>
</dbReference>
<dbReference type="Gene3D" id="3.60.9.10">
    <property type="entry name" value="Aldehyde ferredoxin oxidoreductase, N-terminal domain"/>
    <property type="match status" value="1"/>
</dbReference>
<organism evidence="10 11">
    <name type="scientific">Candidatus Wallbacteria bacterium GWC2_49_35</name>
    <dbReference type="NCBI Taxonomy" id="1817813"/>
    <lineage>
        <taxon>Bacteria</taxon>
        <taxon>Candidatus Walliibacteriota</taxon>
    </lineage>
</organism>
<proteinExistence type="inferred from homology"/>
<comment type="caution">
    <text evidence="10">The sequence shown here is derived from an EMBL/GenBank/DDBJ whole genome shotgun (WGS) entry which is preliminary data.</text>
</comment>
<comment type="cofactor">
    <cofactor evidence="8">
        <name>tungstopterin</name>
        <dbReference type="ChEBI" id="CHEBI:30402"/>
    </cofactor>
</comment>
<evidence type="ECO:0000259" key="9">
    <source>
        <dbReference type="SMART" id="SM00790"/>
    </source>
</evidence>
<evidence type="ECO:0000256" key="8">
    <source>
        <dbReference type="ARBA" id="ARBA00049934"/>
    </source>
</evidence>
<dbReference type="PANTHER" id="PTHR30038:SF7">
    <property type="entry name" value="TUNGSTEN-CONTAINING GLYCERALDEHYDE-3-PHOSPHATE:FERREDOXIN OXIDOREDUCTASE"/>
    <property type="match status" value="1"/>
</dbReference>
<dbReference type="InterPro" id="IPR013985">
    <property type="entry name" value="Ald_Fedxn_OxRdtase_dom3"/>
</dbReference>
<comment type="similarity">
    <text evidence="2">Belongs to the AOR/FOR family.</text>
</comment>
<dbReference type="GO" id="GO:0016625">
    <property type="term" value="F:oxidoreductase activity, acting on the aldehyde or oxo group of donors, iron-sulfur protein as acceptor"/>
    <property type="evidence" value="ECO:0007669"/>
    <property type="project" value="InterPro"/>
</dbReference>
<evidence type="ECO:0000256" key="7">
    <source>
        <dbReference type="ARBA" id="ARBA00023014"/>
    </source>
</evidence>
<dbReference type="Pfam" id="PF02730">
    <property type="entry name" value="AFOR_N"/>
    <property type="match status" value="1"/>
</dbReference>
<comment type="cofactor">
    <cofactor evidence="1">
        <name>[4Fe-4S] cluster</name>
        <dbReference type="ChEBI" id="CHEBI:49883"/>
    </cofactor>
</comment>
<evidence type="ECO:0000256" key="5">
    <source>
        <dbReference type="ARBA" id="ARBA00023002"/>
    </source>
</evidence>
<accession>A0A1F7WUI7</accession>
<evidence type="ECO:0000256" key="3">
    <source>
        <dbReference type="ARBA" id="ARBA00022485"/>
    </source>
</evidence>
<evidence type="ECO:0000313" key="10">
    <source>
        <dbReference type="EMBL" id="OGM06476.1"/>
    </source>
</evidence>
<feature type="domain" description="Aldehyde ferredoxin oxidoreductase N-terminal" evidence="9">
    <location>
        <begin position="5"/>
        <end position="209"/>
    </location>
</feature>
<keyword evidence="7" id="KW-0411">Iron-sulfur</keyword>
<dbReference type="Gene3D" id="1.10.569.10">
    <property type="entry name" value="Aldehyde Ferredoxin Oxidoreductase Protein, subunit A, domain 2"/>
    <property type="match status" value="1"/>
</dbReference>
<dbReference type="InterPro" id="IPR013983">
    <property type="entry name" value="Ald_Fedxn_OxRdtase_N"/>
</dbReference>